<dbReference type="InterPro" id="IPR036188">
    <property type="entry name" value="FAD/NAD-bd_sf"/>
</dbReference>
<dbReference type="EMBL" id="CAJVPQ010000325">
    <property type="protein sequence ID" value="CAG8470843.1"/>
    <property type="molecule type" value="Genomic_DNA"/>
</dbReference>
<sequence>MEYPESNFDRAVGRDIQYKYFLITKIIPSAELDDDEIRELISRRSFWLNPPMEITNTIGYPVTDPEINSEKFTSKSFPTYDFIGIPAEGCELEFDVIVISSGAGGGFVAAELAKAGNSVLKGKYYHQSELTTRA</sequence>
<gene>
    <name evidence="1" type="ORF">FCALED_LOCUS2214</name>
</gene>
<evidence type="ECO:0000313" key="2">
    <source>
        <dbReference type="Proteomes" id="UP000789570"/>
    </source>
</evidence>
<dbReference type="OrthoDB" id="2370239at2759"/>
<evidence type="ECO:0000313" key="1">
    <source>
        <dbReference type="EMBL" id="CAG8470843.1"/>
    </source>
</evidence>
<reference evidence="1" key="1">
    <citation type="submission" date="2021-06" db="EMBL/GenBank/DDBJ databases">
        <authorList>
            <person name="Kallberg Y."/>
            <person name="Tangrot J."/>
            <person name="Rosling A."/>
        </authorList>
    </citation>
    <scope>NUCLEOTIDE SEQUENCE</scope>
    <source>
        <strain evidence="1">UK204</strain>
    </source>
</reference>
<keyword evidence="2" id="KW-1185">Reference proteome</keyword>
<comment type="caution">
    <text evidence="1">The sequence shown here is derived from an EMBL/GenBank/DDBJ whole genome shotgun (WGS) entry which is preliminary data.</text>
</comment>
<protein>
    <submittedName>
        <fullName evidence="1">8555_t:CDS:1</fullName>
    </submittedName>
</protein>
<organism evidence="1 2">
    <name type="scientific">Funneliformis caledonium</name>
    <dbReference type="NCBI Taxonomy" id="1117310"/>
    <lineage>
        <taxon>Eukaryota</taxon>
        <taxon>Fungi</taxon>
        <taxon>Fungi incertae sedis</taxon>
        <taxon>Mucoromycota</taxon>
        <taxon>Glomeromycotina</taxon>
        <taxon>Glomeromycetes</taxon>
        <taxon>Glomerales</taxon>
        <taxon>Glomeraceae</taxon>
        <taxon>Funneliformis</taxon>
    </lineage>
</organism>
<proteinExistence type="predicted"/>
<dbReference type="Proteomes" id="UP000789570">
    <property type="component" value="Unassembled WGS sequence"/>
</dbReference>
<accession>A0A9N8VYI4</accession>
<dbReference type="SUPFAM" id="SSF51905">
    <property type="entry name" value="FAD/NAD(P)-binding domain"/>
    <property type="match status" value="1"/>
</dbReference>
<name>A0A9N8VYI4_9GLOM</name>
<dbReference type="AlphaFoldDB" id="A0A9N8VYI4"/>